<protein>
    <submittedName>
        <fullName evidence="1">Uncharacterized protein</fullName>
    </submittedName>
</protein>
<organism evidence="1 2">
    <name type="scientific">Elysia crispata</name>
    <name type="common">lettuce slug</name>
    <dbReference type="NCBI Taxonomy" id="231223"/>
    <lineage>
        <taxon>Eukaryota</taxon>
        <taxon>Metazoa</taxon>
        <taxon>Spiralia</taxon>
        <taxon>Lophotrochozoa</taxon>
        <taxon>Mollusca</taxon>
        <taxon>Gastropoda</taxon>
        <taxon>Heterobranchia</taxon>
        <taxon>Euthyneura</taxon>
        <taxon>Panpulmonata</taxon>
        <taxon>Sacoglossa</taxon>
        <taxon>Placobranchoidea</taxon>
        <taxon>Plakobranchidae</taxon>
        <taxon>Elysia</taxon>
    </lineage>
</organism>
<sequence>MLQTSINDELIHYGLVKGYWSLISSVGEALAVAVSPTLTEVTTAAGLRREVAVVVYKARQREISVLNRLVALNAQKVRKGKVELKQMCRKVLDSGHIDAEGDTKRADERSN</sequence>
<dbReference type="Proteomes" id="UP001283361">
    <property type="component" value="Unassembled WGS sequence"/>
</dbReference>
<evidence type="ECO:0000313" key="1">
    <source>
        <dbReference type="EMBL" id="KAK3800084.1"/>
    </source>
</evidence>
<proteinExistence type="predicted"/>
<gene>
    <name evidence="1" type="ORF">RRG08_015051</name>
</gene>
<comment type="caution">
    <text evidence="1">The sequence shown here is derived from an EMBL/GenBank/DDBJ whole genome shotgun (WGS) entry which is preliminary data.</text>
</comment>
<evidence type="ECO:0000313" key="2">
    <source>
        <dbReference type="Proteomes" id="UP001283361"/>
    </source>
</evidence>
<name>A0AAE1EA62_9GAST</name>
<accession>A0AAE1EA62</accession>
<dbReference type="EMBL" id="JAWDGP010000502">
    <property type="protein sequence ID" value="KAK3800084.1"/>
    <property type="molecule type" value="Genomic_DNA"/>
</dbReference>
<keyword evidence="2" id="KW-1185">Reference proteome</keyword>
<dbReference type="AlphaFoldDB" id="A0AAE1EA62"/>
<reference evidence="1" key="1">
    <citation type="journal article" date="2023" name="G3 (Bethesda)">
        <title>A reference genome for the long-term kleptoplast-retaining sea slug Elysia crispata morphotype clarki.</title>
        <authorList>
            <person name="Eastman K.E."/>
            <person name="Pendleton A.L."/>
            <person name="Shaikh M.A."/>
            <person name="Suttiyut T."/>
            <person name="Ogas R."/>
            <person name="Tomko P."/>
            <person name="Gavelis G."/>
            <person name="Widhalm J.R."/>
            <person name="Wisecaver J.H."/>
        </authorList>
    </citation>
    <scope>NUCLEOTIDE SEQUENCE</scope>
    <source>
        <strain evidence="1">ECLA1</strain>
    </source>
</reference>